<evidence type="ECO:0000313" key="3">
    <source>
        <dbReference type="EMBL" id="KCZ81637.1"/>
    </source>
</evidence>
<dbReference type="PROSITE" id="PS00028">
    <property type="entry name" value="ZINC_FINGER_C2H2_1"/>
    <property type="match status" value="1"/>
</dbReference>
<dbReference type="InterPro" id="IPR013087">
    <property type="entry name" value="Znf_C2H2_type"/>
</dbReference>
<evidence type="ECO:0000259" key="2">
    <source>
        <dbReference type="PROSITE" id="PS50157"/>
    </source>
</evidence>
<organism evidence="3 4">
    <name type="scientific">Anncaliia algerae PRA339</name>
    <dbReference type="NCBI Taxonomy" id="1288291"/>
    <lineage>
        <taxon>Eukaryota</taxon>
        <taxon>Fungi</taxon>
        <taxon>Fungi incertae sedis</taxon>
        <taxon>Microsporidia</taxon>
        <taxon>Tubulinosematoidea</taxon>
        <taxon>Tubulinosematidae</taxon>
        <taxon>Anncaliia</taxon>
    </lineage>
</organism>
<dbReference type="Proteomes" id="UP000030655">
    <property type="component" value="Unassembled WGS sequence"/>
</dbReference>
<dbReference type="OrthoDB" id="2194841at2759"/>
<keyword evidence="1" id="KW-0863">Zinc-finger</keyword>
<dbReference type="AlphaFoldDB" id="A0A059F3H4"/>
<dbReference type="SMART" id="SM00355">
    <property type="entry name" value="ZnF_C2H2"/>
    <property type="match status" value="1"/>
</dbReference>
<accession>A0A059F3H4</accession>
<gene>
    <name evidence="3" type="ORF">H312_00961</name>
</gene>
<dbReference type="VEuPathDB" id="MicrosporidiaDB:H312_00961"/>
<dbReference type="GO" id="GO:0008270">
    <property type="term" value="F:zinc ion binding"/>
    <property type="evidence" value="ECO:0007669"/>
    <property type="project" value="UniProtKB-KW"/>
</dbReference>
<keyword evidence="1" id="KW-0862">Zinc</keyword>
<dbReference type="PROSITE" id="PS50157">
    <property type="entry name" value="ZINC_FINGER_C2H2_2"/>
    <property type="match status" value="1"/>
</dbReference>
<sequence>MDERKEKCLCCSIDKIKKSNDNFICHCKCHSSNSFGNYNFKKDLLGTIMCTNSENNIFLDNKITLQKHNMINYDSRDTYLNQIETFSDNLEMKKIWHNMNERYKSFEISNSNIDTYYNPNLNFLYNNLNKTSLTFDDYIFNLKNKLISKHMHAGSTFHEYYNTIDGTLFFCGNINCLKKYTTKNGIIYHVESGCKNKKTWYKFFCPYAACNKRFKTRNGFKYHIESKHYN</sequence>
<dbReference type="HOGENOM" id="CLU_1204509_0_0_1"/>
<evidence type="ECO:0000313" key="4">
    <source>
        <dbReference type="Proteomes" id="UP000030655"/>
    </source>
</evidence>
<keyword evidence="1" id="KW-0479">Metal-binding</keyword>
<name>A0A059F3H4_9MICR</name>
<protein>
    <recommendedName>
        <fullName evidence="2">C2H2-type domain-containing protein</fullName>
    </recommendedName>
</protein>
<reference evidence="3 4" key="2">
    <citation type="submission" date="2014-03" db="EMBL/GenBank/DDBJ databases">
        <title>The Genome Sequence of Anncaliia algerae insect isolate PRA339.</title>
        <authorList>
            <consortium name="The Broad Institute Genome Sequencing Platform"/>
            <consortium name="The Broad Institute Genome Sequencing Center for Infectious Disease"/>
            <person name="Cuomo C."/>
            <person name="Becnel J."/>
            <person name="Sanscrainte N."/>
            <person name="Walker B."/>
            <person name="Young S.K."/>
            <person name="Zeng Q."/>
            <person name="Gargeya S."/>
            <person name="Fitzgerald M."/>
            <person name="Haas B."/>
            <person name="Abouelleil A."/>
            <person name="Alvarado L."/>
            <person name="Arachchi H.M."/>
            <person name="Berlin A.M."/>
            <person name="Chapman S.B."/>
            <person name="Dewar J."/>
            <person name="Goldberg J."/>
            <person name="Griggs A."/>
            <person name="Gujja S."/>
            <person name="Hansen M."/>
            <person name="Howarth C."/>
            <person name="Imamovic A."/>
            <person name="Larimer J."/>
            <person name="McCowan C."/>
            <person name="Murphy C."/>
            <person name="Neiman D."/>
            <person name="Pearson M."/>
            <person name="Priest M."/>
            <person name="Roberts A."/>
            <person name="Saif S."/>
            <person name="Shea T."/>
            <person name="Sisk P."/>
            <person name="Sykes S."/>
            <person name="Wortman J."/>
            <person name="Nusbaum C."/>
            <person name="Birren B."/>
        </authorList>
    </citation>
    <scope>NUCLEOTIDE SEQUENCE [LARGE SCALE GENOMIC DNA]</scope>
    <source>
        <strain evidence="3 4">PRA339</strain>
    </source>
</reference>
<proteinExistence type="predicted"/>
<keyword evidence="4" id="KW-1185">Reference proteome</keyword>
<feature type="domain" description="C2H2-type" evidence="2">
    <location>
        <begin position="203"/>
        <end position="230"/>
    </location>
</feature>
<dbReference type="EMBL" id="KK365139">
    <property type="protein sequence ID" value="KCZ81637.1"/>
    <property type="molecule type" value="Genomic_DNA"/>
</dbReference>
<reference evidence="4" key="1">
    <citation type="submission" date="2013-02" db="EMBL/GenBank/DDBJ databases">
        <authorList>
            <consortium name="The Broad Institute Genome Sequencing Platform"/>
            <person name="Cuomo C."/>
            <person name="Becnel J."/>
            <person name="Sanscrainte N."/>
            <person name="Walker B."/>
            <person name="Young S.K."/>
            <person name="Zeng Q."/>
            <person name="Gargeya S."/>
            <person name="Fitzgerald M."/>
            <person name="Haas B."/>
            <person name="Abouelleil A."/>
            <person name="Alvarado L."/>
            <person name="Arachchi H.M."/>
            <person name="Berlin A.M."/>
            <person name="Chapman S.B."/>
            <person name="Dewar J."/>
            <person name="Goldberg J."/>
            <person name="Griggs A."/>
            <person name="Gujja S."/>
            <person name="Hansen M."/>
            <person name="Howarth C."/>
            <person name="Imamovic A."/>
            <person name="Larimer J."/>
            <person name="McCowan C."/>
            <person name="Murphy C."/>
            <person name="Neiman D."/>
            <person name="Pearson M."/>
            <person name="Priest M."/>
            <person name="Roberts A."/>
            <person name="Saif S."/>
            <person name="Shea T."/>
            <person name="Sisk P."/>
            <person name="Sykes S."/>
            <person name="Wortman J."/>
            <person name="Nusbaum C."/>
            <person name="Birren B."/>
        </authorList>
    </citation>
    <scope>NUCLEOTIDE SEQUENCE [LARGE SCALE GENOMIC DNA]</scope>
    <source>
        <strain evidence="4">PRA339</strain>
    </source>
</reference>
<evidence type="ECO:0000256" key="1">
    <source>
        <dbReference type="PROSITE-ProRule" id="PRU00042"/>
    </source>
</evidence>